<name>A0ABZ2GWX2_9GAMM</name>
<keyword evidence="5" id="KW-0677">Repeat</keyword>
<dbReference type="InterPro" id="IPR023707">
    <property type="entry name" value="OM_assembly_BamA"/>
</dbReference>
<dbReference type="Pfam" id="PF07244">
    <property type="entry name" value="POTRA"/>
    <property type="match status" value="1"/>
</dbReference>
<reference evidence="11" key="1">
    <citation type="submission" date="2023-09" db="EMBL/GenBank/DDBJ databases">
        <title>Genomes of two closely related lineages of the louse Polyplax serrata with different host specificities.</title>
        <authorList>
            <person name="Martinu J."/>
            <person name="Tarabai H."/>
            <person name="Stefka J."/>
            <person name="Hypsa V."/>
        </authorList>
    </citation>
    <scope>NUCLEOTIDE SEQUENCE [LARGE SCALE GENOMIC DNA]</scope>
    <source>
        <strain evidence="11">HR10_N</strain>
    </source>
</reference>
<dbReference type="EMBL" id="CP135136">
    <property type="protein sequence ID" value="WWR11908.1"/>
    <property type="molecule type" value="Genomic_DNA"/>
</dbReference>
<evidence type="ECO:0000313" key="12">
    <source>
        <dbReference type="Proteomes" id="UP001360424"/>
    </source>
</evidence>
<dbReference type="InterPro" id="IPR034746">
    <property type="entry name" value="POTRA"/>
</dbReference>
<dbReference type="RefSeq" id="WP_338521374.1">
    <property type="nucleotide sequence ID" value="NZ_CP135136.1"/>
</dbReference>
<dbReference type="Proteomes" id="UP001360424">
    <property type="component" value="Chromosome"/>
</dbReference>
<evidence type="ECO:0000256" key="3">
    <source>
        <dbReference type="ARBA" id="ARBA00022692"/>
    </source>
</evidence>
<keyword evidence="4" id="KW-0732">Signal</keyword>
<keyword evidence="6 9" id="KW-0472">Membrane</keyword>
<evidence type="ECO:0000256" key="8">
    <source>
        <dbReference type="NCBIfam" id="TIGR03303"/>
    </source>
</evidence>
<evidence type="ECO:0000256" key="6">
    <source>
        <dbReference type="ARBA" id="ARBA00023136"/>
    </source>
</evidence>
<dbReference type="Gene3D" id="2.40.160.50">
    <property type="entry name" value="membrane protein fhac: a member of the omp85/tpsb transporter family"/>
    <property type="match status" value="1"/>
</dbReference>
<feature type="transmembrane region" description="Helical" evidence="9">
    <location>
        <begin position="12"/>
        <end position="36"/>
    </location>
</feature>
<evidence type="ECO:0000256" key="2">
    <source>
        <dbReference type="ARBA" id="ARBA00022452"/>
    </source>
</evidence>
<dbReference type="PROSITE" id="PS51779">
    <property type="entry name" value="POTRA"/>
    <property type="match status" value="1"/>
</dbReference>
<keyword evidence="3 9" id="KW-0812">Transmembrane</keyword>
<evidence type="ECO:0000256" key="9">
    <source>
        <dbReference type="SAM" id="Phobius"/>
    </source>
</evidence>
<comment type="subcellular location">
    <subcellularLocation>
        <location evidence="1">Membrane</location>
    </subcellularLocation>
</comment>
<dbReference type="InterPro" id="IPR039910">
    <property type="entry name" value="D15-like"/>
</dbReference>
<evidence type="ECO:0000256" key="7">
    <source>
        <dbReference type="ARBA" id="ARBA00023237"/>
    </source>
</evidence>
<dbReference type="Gene3D" id="3.10.20.310">
    <property type="entry name" value="membrane protein fhac"/>
    <property type="match status" value="4"/>
</dbReference>
<accession>A0ABZ2GWX2</accession>
<evidence type="ECO:0000256" key="5">
    <source>
        <dbReference type="ARBA" id="ARBA00022737"/>
    </source>
</evidence>
<sequence>MMKFYSKIFKILFKNILFFLVYFFYSNIVNVSYAFIINNIKIYGLKHINSNNVLNYFSNIIGKDISFVDLNRISNKLNYTGLFQFISLKKVNKVLLVRLIEKSVIRSVNIVGLRNNVDINLIVKLQKKLGIVKGSLFSSNTLFRFEKDVKKILFFNEKYNLYIKYKVQFLKINYVDIKIFIFSKPLFFIKKIKFVGNNVFSEKKLLFDFNIFKEKIFGFLGKNGKFSIESIKIILLNVLKVIYINNGYIKFRVLSINTNLLSDKKSIFVKVVLYEGKQYRFAGFSFFEKNNIISFNKMMKIVNIKKGNIFSWSTINNNVILIKSEYSKLGYEFSNVGVIFNINDRNRLVFVIFDMSSGRHMYVRKIRFHGNKKTKYYVLRSRMVQSNFGELLSLSKIRESEERIKSLGYINSVYTKINLVKGSKDQVDLDIYIKESSSKKINCSIGYGLSGLQLNLFIQELNLFGSGNLLSFKFDNINYSKNYFISYLNPFYNSKIEYGVNLYCHREIFNKSDIFSYRSNKIGFDLNLNMFLNKKSNFKFGFGYENLGIKHVRKDMRYIQRFIDMNGKVFNQFRIVSSLFHHSYDREVFPTSGLEYLINLLVSFPININSLFYYKIDYKGRWYINLGKGFVFFVSNNVGYGNSFNKRSTLPFFENYYAGGISSFGQVRGYEVNSLGPKDDFGKVVGGNLLINGSFNLIFPHPFTNEKIRSSIFIDIGGVFSYKSFKYLSGKNYGYLRYSSGFSMEWKSPFGLVMFSLATPLNKYPFDQCKFFQFSMLS</sequence>
<organism evidence="11 12">
    <name type="scientific">Candidatus Legionella polyplacis</name>
    <dbReference type="NCBI Taxonomy" id="2005262"/>
    <lineage>
        <taxon>Bacteria</taxon>
        <taxon>Pseudomonadati</taxon>
        <taxon>Pseudomonadota</taxon>
        <taxon>Gammaproteobacteria</taxon>
        <taxon>Legionellales</taxon>
        <taxon>Legionellaceae</taxon>
        <taxon>Legionella</taxon>
    </lineage>
</organism>
<dbReference type="Pfam" id="PF01103">
    <property type="entry name" value="Omp85"/>
    <property type="match status" value="1"/>
</dbReference>
<keyword evidence="7" id="KW-0998">Cell outer membrane</keyword>
<evidence type="ECO:0000313" key="11">
    <source>
        <dbReference type="EMBL" id="WWR11908.1"/>
    </source>
</evidence>
<proteinExistence type="predicted"/>
<protein>
    <recommendedName>
        <fullName evidence="8">Outer membrane protein assembly factor BamA</fullName>
    </recommendedName>
</protein>
<evidence type="ECO:0000256" key="4">
    <source>
        <dbReference type="ARBA" id="ARBA00022729"/>
    </source>
</evidence>
<keyword evidence="12" id="KW-1185">Reference proteome</keyword>
<dbReference type="PANTHER" id="PTHR12815">
    <property type="entry name" value="SORTING AND ASSEMBLY MACHINERY SAMM50 PROTEIN FAMILY MEMBER"/>
    <property type="match status" value="1"/>
</dbReference>
<dbReference type="InterPro" id="IPR010827">
    <property type="entry name" value="BamA/TamA_POTRA"/>
</dbReference>
<dbReference type="InterPro" id="IPR000184">
    <property type="entry name" value="Bac_surfAg_D15"/>
</dbReference>
<dbReference type="PANTHER" id="PTHR12815:SF23">
    <property type="entry name" value="OUTER MEMBRANE PROTEIN ASSEMBLY FACTOR BAMA"/>
    <property type="match status" value="1"/>
</dbReference>
<dbReference type="PIRSF" id="PIRSF006076">
    <property type="entry name" value="OM_assembly_OMP85"/>
    <property type="match status" value="1"/>
</dbReference>
<feature type="domain" description="POTRA" evidence="10">
    <location>
        <begin position="361"/>
        <end position="436"/>
    </location>
</feature>
<gene>
    <name evidence="11" type="primary">bamA</name>
    <name evidence="11" type="ORF">RQL38_01955</name>
</gene>
<keyword evidence="9" id="KW-1133">Transmembrane helix</keyword>
<keyword evidence="2" id="KW-1134">Transmembrane beta strand</keyword>
<evidence type="ECO:0000259" key="10">
    <source>
        <dbReference type="PROSITE" id="PS51779"/>
    </source>
</evidence>
<dbReference type="NCBIfam" id="TIGR03303">
    <property type="entry name" value="OM_YaeT"/>
    <property type="match status" value="1"/>
</dbReference>
<evidence type="ECO:0000256" key="1">
    <source>
        <dbReference type="ARBA" id="ARBA00004370"/>
    </source>
</evidence>